<gene>
    <name evidence="1" type="ORF">KUCAC02_021219</name>
</gene>
<protein>
    <submittedName>
        <fullName evidence="1">Uncharacterized protein</fullName>
    </submittedName>
</protein>
<dbReference type="Proteomes" id="UP001057452">
    <property type="component" value="Chromosome 6"/>
</dbReference>
<feature type="non-terminal residue" evidence="1">
    <location>
        <position position="59"/>
    </location>
</feature>
<reference evidence="1" key="1">
    <citation type="submission" date="2022-05" db="EMBL/GenBank/DDBJ databases">
        <title>Chromosome-level genome of Chaenocephalus aceratus.</title>
        <authorList>
            <person name="Park H."/>
        </authorList>
    </citation>
    <scope>NUCLEOTIDE SEQUENCE</scope>
    <source>
        <strain evidence="1">KU_202001</strain>
    </source>
</reference>
<dbReference type="EMBL" id="CM043790">
    <property type="protein sequence ID" value="KAI4825539.1"/>
    <property type="molecule type" value="Genomic_DNA"/>
</dbReference>
<proteinExistence type="predicted"/>
<name>A0ACB9XGZ9_CHAAC</name>
<evidence type="ECO:0000313" key="1">
    <source>
        <dbReference type="EMBL" id="KAI4825539.1"/>
    </source>
</evidence>
<keyword evidence="2" id="KW-1185">Reference proteome</keyword>
<evidence type="ECO:0000313" key="2">
    <source>
        <dbReference type="Proteomes" id="UP001057452"/>
    </source>
</evidence>
<organism evidence="1 2">
    <name type="scientific">Chaenocephalus aceratus</name>
    <name type="common">Blackfin icefish</name>
    <name type="synonym">Chaenichthys aceratus</name>
    <dbReference type="NCBI Taxonomy" id="36190"/>
    <lineage>
        <taxon>Eukaryota</taxon>
        <taxon>Metazoa</taxon>
        <taxon>Chordata</taxon>
        <taxon>Craniata</taxon>
        <taxon>Vertebrata</taxon>
        <taxon>Euteleostomi</taxon>
        <taxon>Actinopterygii</taxon>
        <taxon>Neopterygii</taxon>
        <taxon>Teleostei</taxon>
        <taxon>Neoteleostei</taxon>
        <taxon>Acanthomorphata</taxon>
        <taxon>Eupercaria</taxon>
        <taxon>Perciformes</taxon>
        <taxon>Notothenioidei</taxon>
        <taxon>Channichthyidae</taxon>
        <taxon>Chaenocephalus</taxon>
    </lineage>
</organism>
<feature type="non-terminal residue" evidence="1">
    <location>
        <position position="1"/>
    </location>
</feature>
<comment type="caution">
    <text evidence="1">The sequence shown here is derived from an EMBL/GenBank/DDBJ whole genome shotgun (WGS) entry which is preliminary data.</text>
</comment>
<accession>A0ACB9XGZ9</accession>
<sequence>CQVIATLSGVSVSCVPSLAAKPTPTLAATLFAEALVTQLVFFAHPEAPSSRPAILHIPA</sequence>